<dbReference type="InterPro" id="IPR007069">
    <property type="entry name" value="Transposase_32"/>
</dbReference>
<dbReference type="PANTHER" id="PTHR37023">
    <property type="entry name" value="TRANSPOSASE"/>
    <property type="match status" value="1"/>
</dbReference>
<comment type="caution">
    <text evidence="3">The sequence shown here is derived from an EMBL/GenBank/DDBJ whole genome shotgun (WGS) entry which is preliminary data.</text>
</comment>
<evidence type="ECO:0000259" key="2">
    <source>
        <dbReference type="Pfam" id="PF14319"/>
    </source>
</evidence>
<protein>
    <submittedName>
        <fullName evidence="3">Transposase</fullName>
    </submittedName>
</protein>
<name>A0A369XK77_9PROT</name>
<dbReference type="GO" id="GO:0003677">
    <property type="term" value="F:DNA binding"/>
    <property type="evidence" value="ECO:0007669"/>
    <property type="project" value="InterPro"/>
</dbReference>
<dbReference type="Proteomes" id="UP000253831">
    <property type="component" value="Unassembled WGS sequence"/>
</dbReference>
<dbReference type="AlphaFoldDB" id="A0A369XK77"/>
<dbReference type="Pfam" id="PF04986">
    <property type="entry name" value="Y2_Tnp"/>
    <property type="match status" value="1"/>
</dbReference>
<proteinExistence type="predicted"/>
<organism evidence="3 4">
    <name type="scientific">Candidatus Accumulibacter meliphilus</name>
    <dbReference type="NCBI Taxonomy" id="2211374"/>
    <lineage>
        <taxon>Bacteria</taxon>
        <taxon>Pseudomonadati</taxon>
        <taxon>Pseudomonadota</taxon>
        <taxon>Betaproteobacteria</taxon>
        <taxon>Candidatus Accumulibacter</taxon>
    </lineage>
</organism>
<feature type="domain" description="Transposase IS801/IS1294" evidence="1">
    <location>
        <begin position="140"/>
        <end position="307"/>
    </location>
</feature>
<evidence type="ECO:0000313" key="3">
    <source>
        <dbReference type="EMBL" id="RDE49760.1"/>
    </source>
</evidence>
<reference evidence="3 4" key="1">
    <citation type="submission" date="2018-05" db="EMBL/GenBank/DDBJ databases">
        <title>Integrated omic analyses show evidence that a Ca. Accumulibacter phosphatis strain performs denitrification under micro-aerobic conditions.</title>
        <authorList>
            <person name="Camejo P.Y."/>
            <person name="Katherine M.D."/>
            <person name="Daniel N.R."/>
        </authorList>
    </citation>
    <scope>NUCLEOTIDE SEQUENCE [LARGE SCALE GENOMIC DNA]</scope>
    <source>
        <strain evidence="3">UW-LDO-IC</strain>
    </source>
</reference>
<feature type="domain" description="Transposase zinc-binding" evidence="2">
    <location>
        <begin position="8"/>
        <end position="98"/>
    </location>
</feature>
<dbReference type="EMBL" id="QPGA01000033">
    <property type="protein sequence ID" value="RDE49760.1"/>
    <property type="molecule type" value="Genomic_DNA"/>
</dbReference>
<dbReference type="InterPro" id="IPR026889">
    <property type="entry name" value="Zn_Tnp"/>
</dbReference>
<dbReference type="Pfam" id="PF14319">
    <property type="entry name" value="Zn_Tnp_IS91"/>
    <property type="match status" value="1"/>
</dbReference>
<gene>
    <name evidence="3" type="ORF">DVS81_14965</name>
</gene>
<evidence type="ECO:0000259" key="1">
    <source>
        <dbReference type="Pfam" id="PF04986"/>
    </source>
</evidence>
<accession>A0A369XK77</accession>
<evidence type="ECO:0000313" key="4">
    <source>
        <dbReference type="Proteomes" id="UP000253831"/>
    </source>
</evidence>
<dbReference type="PANTHER" id="PTHR37023:SF1">
    <property type="entry name" value="ISSOD25 TRANSPOSASE TNPA_ISSOD25"/>
    <property type="match status" value="1"/>
</dbReference>
<sequence length="368" mass="41755">MIRFGSVIAQFEADFMTQFRHRLSFEQLRALSAMRDCRSPASPMMQVQCEGCDHQKLVPHSCGHRLCPHCQHHESQQWLERQMQRLVPADYFLLTFTLPAELRGLAAAHADVVFDLLMRCAWETVHRFSQNDRQLQGTPGAIAVLHTHSRRLDFHPHVHLVVPAAALDAAKQRWRRKRRGKNGVYLFNEKAMAKVFRAKMLAAIEAAGIGLPACYPREWVAHCQSVGSGEKALIYLGRYLYRGVIREQDILACENGRVSFRYRNAKTGKSEKRSLTGADFLWLILQHVLPKGFRRARNFGFLHANCKRLIGLLHLLLKFDPSRFTPPRKERPAMLCSCCGAVMVIVRTRIRSTSSGVVAVPPLAGVAI</sequence>
<dbReference type="GO" id="GO:0006313">
    <property type="term" value="P:DNA transposition"/>
    <property type="evidence" value="ECO:0007669"/>
    <property type="project" value="InterPro"/>
</dbReference>
<dbReference type="GO" id="GO:0004803">
    <property type="term" value="F:transposase activity"/>
    <property type="evidence" value="ECO:0007669"/>
    <property type="project" value="InterPro"/>
</dbReference>